<dbReference type="EMBL" id="JBHUDJ010000015">
    <property type="protein sequence ID" value="MFD1589456.1"/>
    <property type="molecule type" value="Genomic_DNA"/>
</dbReference>
<dbReference type="InterPro" id="IPR036390">
    <property type="entry name" value="WH_DNA-bd_sf"/>
</dbReference>
<dbReference type="AlphaFoldDB" id="A0ABD6CIT0"/>
<reference evidence="1 2" key="1">
    <citation type="journal article" date="2019" name="Int. J. Syst. Evol. Microbiol.">
        <title>The Global Catalogue of Microorganisms (GCM) 10K type strain sequencing project: providing services to taxonomists for standard genome sequencing and annotation.</title>
        <authorList>
            <consortium name="The Broad Institute Genomics Platform"/>
            <consortium name="The Broad Institute Genome Sequencing Center for Infectious Disease"/>
            <person name="Wu L."/>
            <person name="Ma J."/>
        </authorList>
    </citation>
    <scope>NUCLEOTIDE SEQUENCE [LARGE SCALE GENOMIC DNA]</scope>
    <source>
        <strain evidence="1 2">CGMCC 1.12125</strain>
    </source>
</reference>
<dbReference type="SUPFAM" id="SSF46785">
    <property type="entry name" value="Winged helix' DNA-binding domain"/>
    <property type="match status" value="1"/>
</dbReference>
<dbReference type="Proteomes" id="UP001597119">
    <property type="component" value="Unassembled WGS sequence"/>
</dbReference>
<protein>
    <submittedName>
        <fullName evidence="1">MarR family transcriptional regulator</fullName>
    </submittedName>
</protein>
<keyword evidence="2" id="KW-1185">Reference proteome</keyword>
<sequence length="84" mass="9347">MTEQPSLSDSHRRILRYLENSSEQITLTASVIAFNLDVPSDEVERCLAELRAEGLVRVIDTGPSVYRISPIGSRLCQDLSDESP</sequence>
<comment type="caution">
    <text evidence="1">The sequence shown here is derived from an EMBL/GenBank/DDBJ whole genome shotgun (WGS) entry which is preliminary data.</text>
</comment>
<dbReference type="RefSeq" id="WP_247381076.1">
    <property type="nucleotide sequence ID" value="NZ_JALLGV010000009.1"/>
</dbReference>
<dbReference type="Gene3D" id="1.10.10.10">
    <property type="entry name" value="Winged helix-like DNA-binding domain superfamily/Winged helix DNA-binding domain"/>
    <property type="match status" value="1"/>
</dbReference>
<organism evidence="1 2">
    <name type="scientific">Halorientalis brevis</name>
    <dbReference type="NCBI Taxonomy" id="1126241"/>
    <lineage>
        <taxon>Archaea</taxon>
        <taxon>Methanobacteriati</taxon>
        <taxon>Methanobacteriota</taxon>
        <taxon>Stenosarchaea group</taxon>
        <taxon>Halobacteria</taxon>
        <taxon>Halobacteriales</taxon>
        <taxon>Haloarculaceae</taxon>
        <taxon>Halorientalis</taxon>
    </lineage>
</organism>
<evidence type="ECO:0000313" key="2">
    <source>
        <dbReference type="Proteomes" id="UP001597119"/>
    </source>
</evidence>
<evidence type="ECO:0000313" key="1">
    <source>
        <dbReference type="EMBL" id="MFD1589456.1"/>
    </source>
</evidence>
<dbReference type="InterPro" id="IPR036388">
    <property type="entry name" value="WH-like_DNA-bd_sf"/>
</dbReference>
<proteinExistence type="predicted"/>
<accession>A0ABD6CIT0</accession>
<gene>
    <name evidence="1" type="ORF">ACFR9U_20970</name>
</gene>
<name>A0ABD6CIT0_9EURY</name>